<name>A0A2X0XCS3_9BACI</name>
<sequence>MFILKNDNYTSVSSFIHQVEVAFHHFDLERCDEKTLYVTVKLNYGTHKVLCDFIYIIDQQEIYGAISINKHYEKTRVFIQQHFQQFLLYSDEMVLAKNFMSTISFKQCLQQFAKKYPAFISSKNHYALAMAE</sequence>
<protein>
    <submittedName>
        <fullName evidence="1">Uncharacterized protein</fullName>
    </submittedName>
</protein>
<dbReference type="RefSeq" id="WP_054548655.1">
    <property type="nucleotide sequence ID" value="NZ_CANLUV010000009.1"/>
</dbReference>
<evidence type="ECO:0000313" key="2">
    <source>
        <dbReference type="Proteomes" id="UP000251431"/>
    </source>
</evidence>
<dbReference type="EMBL" id="UAQE01000001">
    <property type="protein sequence ID" value="SPT96689.1"/>
    <property type="molecule type" value="Genomic_DNA"/>
</dbReference>
<gene>
    <name evidence="1" type="ORF">NCTC7582_00662</name>
</gene>
<dbReference type="AlphaFoldDB" id="A0A2X0XCS3"/>
<proteinExistence type="predicted"/>
<reference evidence="1 2" key="1">
    <citation type="submission" date="2018-06" db="EMBL/GenBank/DDBJ databases">
        <authorList>
            <consortium name="Pathogen Informatics"/>
            <person name="Doyle S."/>
        </authorList>
    </citation>
    <scope>NUCLEOTIDE SEQUENCE [LARGE SCALE GENOMIC DNA]</scope>
    <source>
        <strain evidence="1 2">NCTC7582</strain>
    </source>
</reference>
<dbReference type="Proteomes" id="UP000251431">
    <property type="component" value="Unassembled WGS sequence"/>
</dbReference>
<accession>A0A2X0XCS3</accession>
<organism evidence="1 2">
    <name type="scientific">Lysinibacillus capsici</name>
    <dbReference type="NCBI Taxonomy" id="2115968"/>
    <lineage>
        <taxon>Bacteria</taxon>
        <taxon>Bacillati</taxon>
        <taxon>Bacillota</taxon>
        <taxon>Bacilli</taxon>
        <taxon>Bacillales</taxon>
        <taxon>Bacillaceae</taxon>
        <taxon>Lysinibacillus</taxon>
    </lineage>
</organism>
<evidence type="ECO:0000313" key="1">
    <source>
        <dbReference type="EMBL" id="SPT96689.1"/>
    </source>
</evidence>